<accession>A0A7W1WPM9</accession>
<organism evidence="2 3">
    <name type="scientific">Paenactinomyces guangxiensis</name>
    <dbReference type="NCBI Taxonomy" id="1490290"/>
    <lineage>
        <taxon>Bacteria</taxon>
        <taxon>Bacillati</taxon>
        <taxon>Bacillota</taxon>
        <taxon>Bacilli</taxon>
        <taxon>Bacillales</taxon>
        <taxon>Thermoactinomycetaceae</taxon>
        <taxon>Paenactinomyces</taxon>
    </lineage>
</organism>
<keyword evidence="3" id="KW-1185">Reference proteome</keyword>
<dbReference type="Proteomes" id="UP000535491">
    <property type="component" value="Unassembled WGS sequence"/>
</dbReference>
<dbReference type="SMART" id="SM00028">
    <property type="entry name" value="TPR"/>
    <property type="match status" value="4"/>
</dbReference>
<dbReference type="SUPFAM" id="SSF48452">
    <property type="entry name" value="TPR-like"/>
    <property type="match status" value="1"/>
</dbReference>
<name>A0A7W1WPM9_9BACL</name>
<reference evidence="2 3" key="1">
    <citation type="submission" date="2020-07" db="EMBL/GenBank/DDBJ databases">
        <authorList>
            <person name="Feng H."/>
        </authorList>
    </citation>
    <scope>NUCLEOTIDE SEQUENCE [LARGE SCALE GENOMIC DNA]</scope>
    <source>
        <strain evidence="3">s-10</strain>
    </source>
</reference>
<proteinExistence type="predicted"/>
<dbReference type="AlphaFoldDB" id="A0A7W1WPM9"/>
<sequence>MGRAEEAIKTLEQIPLNSPDIQIEAVIGIYDLQAKLKRDINLYDEAVYYAKKGLNLATINFNYERQLELYITLGETYRKAGKLHWAEKCLKAAIMLKDKISWRQFLVLDAYIKLGIVYFEKYDFQLSGKILQKALKIAKKQDDVAKYSQGLLYLAKILLLQSKYEEARAAFTEVYKLHSDQKNDLQALCGLSQVCLSQRDDVNYNKYSKLYFESLKNQKEVISDDGISDSISSFRR</sequence>
<dbReference type="EMBL" id="JACEIQ010000003">
    <property type="protein sequence ID" value="MBA4493752.1"/>
    <property type="molecule type" value="Genomic_DNA"/>
</dbReference>
<dbReference type="PROSITE" id="PS50005">
    <property type="entry name" value="TPR"/>
    <property type="match status" value="1"/>
</dbReference>
<gene>
    <name evidence="2" type="ORF">H1191_05475</name>
</gene>
<dbReference type="InterPro" id="IPR011990">
    <property type="entry name" value="TPR-like_helical_dom_sf"/>
</dbReference>
<evidence type="ECO:0000256" key="1">
    <source>
        <dbReference type="PROSITE-ProRule" id="PRU00339"/>
    </source>
</evidence>
<dbReference type="InterPro" id="IPR019734">
    <property type="entry name" value="TPR_rpt"/>
</dbReference>
<keyword evidence="1" id="KW-0802">TPR repeat</keyword>
<evidence type="ECO:0000313" key="2">
    <source>
        <dbReference type="EMBL" id="MBA4493752.1"/>
    </source>
</evidence>
<dbReference type="Gene3D" id="1.25.40.10">
    <property type="entry name" value="Tetratricopeptide repeat domain"/>
    <property type="match status" value="2"/>
</dbReference>
<dbReference type="Pfam" id="PF13424">
    <property type="entry name" value="TPR_12"/>
    <property type="match status" value="1"/>
</dbReference>
<feature type="repeat" description="TPR" evidence="1">
    <location>
        <begin position="108"/>
        <end position="141"/>
    </location>
</feature>
<comment type="caution">
    <text evidence="2">The sequence shown here is derived from an EMBL/GenBank/DDBJ whole genome shotgun (WGS) entry which is preliminary data.</text>
</comment>
<evidence type="ECO:0000313" key="3">
    <source>
        <dbReference type="Proteomes" id="UP000535491"/>
    </source>
</evidence>
<dbReference type="RefSeq" id="WP_181750990.1">
    <property type="nucleotide sequence ID" value="NZ_JACEIQ010000003.1"/>
</dbReference>
<protein>
    <submittedName>
        <fullName evidence="2">Tetratricopeptide repeat protein</fullName>
    </submittedName>
</protein>